<feature type="signal peptide" evidence="3">
    <location>
        <begin position="1"/>
        <end position="25"/>
    </location>
</feature>
<dbReference type="PATRIC" id="fig|1335757.3.peg.430"/>
<evidence type="ECO:0000256" key="3">
    <source>
        <dbReference type="SAM" id="SignalP"/>
    </source>
</evidence>
<sequence length="295" mass="31714">MFKTILSGGAAALALSGGLMGTALADNHPADVCPSSLSMADTGIEGMGTLEEAFAPFANDFEEMTGVELELYSIANRTAAGTALQYDEVDMVFAGPSEYVLFEELADLDVLFSIVRPNYGSSFVVKADSDIQELSDLADKRIALKDVGSTSGHIFPSKLLAEAGLNLDQLDIVMAGDARVQTLINGDVDAMGGGNKDWDAVREQDPDTEYRLLAQTDTLPGDPVIMRASLAQDCRDALRTTLSENSDQVWESLTSTERNADKFIERDAYLSFETDPAIYDQVRQAYDAAGIPLGE</sequence>
<reference evidence="4 5" key="1">
    <citation type="journal article" date="2013" name="BMC Genomics">
        <title>Genomes of "Spiribacter", a streamlined, successful halophilic bacterium.</title>
        <authorList>
            <person name="Lopez-Perez M."/>
            <person name="Ghai R."/>
            <person name="Leon M.J."/>
            <person name="Rodriguez-Olmos A."/>
            <person name="Copa-Patino J.L."/>
            <person name="Soliveri J."/>
            <person name="Sanchez-Porro C."/>
            <person name="Ventosa A."/>
            <person name="Rodriguez-Valera F."/>
        </authorList>
    </citation>
    <scope>NUCLEOTIDE SEQUENCE [LARGE SCALE GENOMIC DNA]</scope>
    <source>
        <strain evidence="4 5">UAH-SP71</strain>
    </source>
</reference>
<protein>
    <recommendedName>
        <fullName evidence="6">Solute-binding protein family 3/N-terminal domain-containing protein</fullName>
    </recommendedName>
</protein>
<dbReference type="SUPFAM" id="SSF53850">
    <property type="entry name" value="Periplasmic binding protein-like II"/>
    <property type="match status" value="1"/>
</dbReference>
<evidence type="ECO:0000313" key="5">
    <source>
        <dbReference type="Proteomes" id="UP000017640"/>
    </source>
</evidence>
<comment type="similarity">
    <text evidence="1">Belongs to the phosphate/phosphite/phosphonate binding protein family.</text>
</comment>
<dbReference type="InterPro" id="IPR005770">
    <property type="entry name" value="PhnD"/>
</dbReference>
<dbReference type="NCBIfam" id="TIGR01098">
    <property type="entry name" value="3A0109s03R"/>
    <property type="match status" value="1"/>
</dbReference>
<feature type="chain" id="PRO_5004664372" description="Solute-binding protein family 3/N-terminal domain-containing protein" evidence="3">
    <location>
        <begin position="26"/>
        <end position="295"/>
    </location>
</feature>
<proteinExistence type="inferred from homology"/>
<dbReference type="AlphaFoldDB" id="U5T1M4"/>
<dbReference type="KEGG" id="spiu:SPICUR_02175"/>
<dbReference type="PANTHER" id="PTHR35841:SF1">
    <property type="entry name" value="PHOSPHONATES-BINDING PERIPLASMIC PROTEIN"/>
    <property type="match status" value="1"/>
</dbReference>
<dbReference type="eggNOG" id="COG3221">
    <property type="taxonomic scope" value="Bacteria"/>
</dbReference>
<dbReference type="GO" id="GO:0043190">
    <property type="term" value="C:ATP-binding cassette (ABC) transporter complex"/>
    <property type="evidence" value="ECO:0007669"/>
    <property type="project" value="InterPro"/>
</dbReference>
<organism evidence="4 5">
    <name type="scientific">Spiribacter curvatus</name>
    <dbReference type="NCBI Taxonomy" id="1335757"/>
    <lineage>
        <taxon>Bacteria</taxon>
        <taxon>Pseudomonadati</taxon>
        <taxon>Pseudomonadota</taxon>
        <taxon>Gammaproteobacteria</taxon>
        <taxon>Chromatiales</taxon>
        <taxon>Ectothiorhodospiraceae</taxon>
        <taxon>Spiribacter</taxon>
    </lineage>
</organism>
<evidence type="ECO:0000313" key="4">
    <source>
        <dbReference type="EMBL" id="AGY91449.1"/>
    </source>
</evidence>
<keyword evidence="2 3" id="KW-0732">Signal</keyword>
<dbReference type="EMBL" id="CP005990">
    <property type="protein sequence ID" value="AGY91449.1"/>
    <property type="molecule type" value="Genomic_DNA"/>
</dbReference>
<dbReference type="Gene3D" id="3.40.190.10">
    <property type="entry name" value="Periplasmic binding protein-like II"/>
    <property type="match status" value="2"/>
</dbReference>
<accession>U5T1M4</accession>
<dbReference type="Pfam" id="PF12974">
    <property type="entry name" value="Phosphonate-bd"/>
    <property type="match status" value="1"/>
</dbReference>
<dbReference type="Proteomes" id="UP000017640">
    <property type="component" value="Chromosome"/>
</dbReference>
<dbReference type="PANTHER" id="PTHR35841">
    <property type="entry name" value="PHOSPHONATES-BINDING PERIPLASMIC PROTEIN"/>
    <property type="match status" value="1"/>
</dbReference>
<evidence type="ECO:0000256" key="2">
    <source>
        <dbReference type="ARBA" id="ARBA00022729"/>
    </source>
</evidence>
<dbReference type="RefSeq" id="WP_023365593.1">
    <property type="nucleotide sequence ID" value="NC_022664.1"/>
</dbReference>
<dbReference type="GO" id="GO:0055085">
    <property type="term" value="P:transmembrane transport"/>
    <property type="evidence" value="ECO:0007669"/>
    <property type="project" value="InterPro"/>
</dbReference>
<dbReference type="OrthoDB" id="225238at2"/>
<name>U5T1M4_9GAMM</name>
<evidence type="ECO:0000256" key="1">
    <source>
        <dbReference type="ARBA" id="ARBA00007162"/>
    </source>
</evidence>
<evidence type="ECO:0008006" key="6">
    <source>
        <dbReference type="Google" id="ProtNLM"/>
    </source>
</evidence>
<gene>
    <name evidence="4" type="ORF">SPICUR_02175</name>
</gene>
<dbReference type="HOGENOM" id="CLU_051472_3_0_6"/>
<dbReference type="STRING" id="1335757.SPICUR_02175"/>
<keyword evidence="5" id="KW-1185">Reference proteome</keyword>